<keyword evidence="4" id="KW-1185">Reference proteome</keyword>
<feature type="transmembrane region" description="Helical" evidence="1">
    <location>
        <begin position="6"/>
        <end position="24"/>
    </location>
</feature>
<gene>
    <name evidence="3" type="ORF">KJP28_11035</name>
</gene>
<feature type="domain" description="AB hydrolase-1" evidence="2">
    <location>
        <begin position="60"/>
        <end position="300"/>
    </location>
</feature>
<keyword evidence="1" id="KW-0812">Transmembrane</keyword>
<keyword evidence="1" id="KW-0472">Membrane</keyword>
<dbReference type="GO" id="GO:0016787">
    <property type="term" value="F:hydrolase activity"/>
    <property type="evidence" value="ECO:0007669"/>
    <property type="project" value="UniProtKB-KW"/>
</dbReference>
<protein>
    <submittedName>
        <fullName evidence="3">Alpha/beta hydrolase</fullName>
    </submittedName>
</protein>
<dbReference type="Proteomes" id="UP000756530">
    <property type="component" value="Unassembled WGS sequence"/>
</dbReference>
<reference evidence="3 4" key="1">
    <citation type="submission" date="2021-05" db="EMBL/GenBank/DDBJ databases">
        <title>Culturable bacteria isolated from Daya Bay.</title>
        <authorList>
            <person name="Zheng W."/>
            <person name="Yu S."/>
            <person name="Huang Y."/>
        </authorList>
    </citation>
    <scope>NUCLEOTIDE SEQUENCE [LARGE SCALE GENOMIC DNA]</scope>
    <source>
        <strain evidence="3 4">DP4N28-5</strain>
    </source>
</reference>
<comment type="caution">
    <text evidence="3">The sequence shown here is derived from an EMBL/GenBank/DDBJ whole genome shotgun (WGS) entry which is preliminary data.</text>
</comment>
<keyword evidence="1" id="KW-1133">Transmembrane helix</keyword>
<accession>A0ABS6T2K4</accession>
<evidence type="ECO:0000313" key="3">
    <source>
        <dbReference type="EMBL" id="MBV7379463.1"/>
    </source>
</evidence>
<name>A0ABS6T2K4_9RHOB</name>
<dbReference type="Pfam" id="PF00561">
    <property type="entry name" value="Abhydrolase_1"/>
    <property type="match status" value="1"/>
</dbReference>
<proteinExistence type="predicted"/>
<dbReference type="PANTHER" id="PTHR43798">
    <property type="entry name" value="MONOACYLGLYCEROL LIPASE"/>
    <property type="match status" value="1"/>
</dbReference>
<sequence>MADMGLYGTLFSALALVIVTFLAANMRTIWAEKDYPPEGEFVVVDGHQVHYVQEGQGPDVVLIHGSMGSTRDATFRLLPALVEAGYRVTAFDRPGLGYTPRLDDSGVTVSDQVDLLTSAAAQINLQNPIVAGQSYGGALAANWALRDADQIGGLVSIAGATHTWEGPLDLSYRVLSWPVVGPILSHAVAAIMSDNRLNSMVEAVFRPDDMPEGYIDHFGPRLNLSPRRLRANAQQRTDLREQLRGQETRYGEITVPVEVVHGEADDIVGVEVHAEKLVAQVEDGNLTRIPGAGHMLHHTHTSEIVAAVDRVALRMGAKSP</sequence>
<keyword evidence="3" id="KW-0378">Hydrolase</keyword>
<dbReference type="EMBL" id="JAHUZE010000002">
    <property type="protein sequence ID" value="MBV7379463.1"/>
    <property type="molecule type" value="Genomic_DNA"/>
</dbReference>
<evidence type="ECO:0000256" key="1">
    <source>
        <dbReference type="SAM" id="Phobius"/>
    </source>
</evidence>
<dbReference type="InterPro" id="IPR000073">
    <property type="entry name" value="AB_hydrolase_1"/>
</dbReference>
<evidence type="ECO:0000313" key="4">
    <source>
        <dbReference type="Proteomes" id="UP000756530"/>
    </source>
</evidence>
<dbReference type="InterPro" id="IPR050266">
    <property type="entry name" value="AB_hydrolase_sf"/>
</dbReference>
<evidence type="ECO:0000259" key="2">
    <source>
        <dbReference type="Pfam" id="PF00561"/>
    </source>
</evidence>
<organism evidence="3 4">
    <name type="scientific">Maritimibacter dapengensis</name>
    <dbReference type="NCBI Taxonomy" id="2836868"/>
    <lineage>
        <taxon>Bacteria</taxon>
        <taxon>Pseudomonadati</taxon>
        <taxon>Pseudomonadota</taxon>
        <taxon>Alphaproteobacteria</taxon>
        <taxon>Rhodobacterales</taxon>
        <taxon>Roseobacteraceae</taxon>
        <taxon>Maritimibacter</taxon>
    </lineage>
</organism>